<feature type="compositionally biased region" description="Low complexity" evidence="4">
    <location>
        <begin position="410"/>
        <end position="421"/>
    </location>
</feature>
<feature type="signal peptide" evidence="5">
    <location>
        <begin position="1"/>
        <end position="22"/>
    </location>
</feature>
<protein>
    <recommendedName>
        <fullName evidence="3">Phosphodiesterase</fullName>
        <ecNumber evidence="3">3.1.4.-</ecNumber>
    </recommendedName>
</protein>
<dbReference type="EMBL" id="HG719900">
    <property type="protein sequence ID" value="CDJ58871.1"/>
    <property type="molecule type" value="Genomic_DNA"/>
</dbReference>
<evidence type="ECO:0000259" key="6">
    <source>
        <dbReference type="PROSITE" id="PS51845"/>
    </source>
</evidence>
<dbReference type="GO" id="GO:0007165">
    <property type="term" value="P:signal transduction"/>
    <property type="evidence" value="ECO:0007669"/>
    <property type="project" value="InterPro"/>
</dbReference>
<dbReference type="VEuPathDB" id="ToxoDB:EMWEY_00053880"/>
<dbReference type="RefSeq" id="XP_013335519.1">
    <property type="nucleotide sequence ID" value="XM_013480065.1"/>
</dbReference>
<dbReference type="AlphaFoldDB" id="U6M4B2"/>
<evidence type="ECO:0000256" key="1">
    <source>
        <dbReference type="ARBA" id="ARBA00022723"/>
    </source>
</evidence>
<comment type="similarity">
    <text evidence="3">Belongs to the cyclic nucleotide phosphodiesterase family.</text>
</comment>
<name>U6M4B2_EIMMA</name>
<evidence type="ECO:0000256" key="5">
    <source>
        <dbReference type="SAM" id="SignalP"/>
    </source>
</evidence>
<dbReference type="GeneID" id="25339374"/>
<organism evidence="7 8">
    <name type="scientific">Eimeria maxima</name>
    <name type="common">Coccidian parasite</name>
    <dbReference type="NCBI Taxonomy" id="5804"/>
    <lineage>
        <taxon>Eukaryota</taxon>
        <taxon>Sar</taxon>
        <taxon>Alveolata</taxon>
        <taxon>Apicomplexa</taxon>
        <taxon>Conoidasida</taxon>
        <taxon>Coccidia</taxon>
        <taxon>Eucoccidiorida</taxon>
        <taxon>Eimeriorina</taxon>
        <taxon>Eimeriidae</taxon>
        <taxon>Eimeria</taxon>
    </lineage>
</organism>
<dbReference type="InterPro" id="IPR003607">
    <property type="entry name" value="HD/PDEase_dom"/>
</dbReference>
<dbReference type="PROSITE" id="PS51845">
    <property type="entry name" value="PDEASE_I_2"/>
    <property type="match status" value="1"/>
</dbReference>
<dbReference type="GO" id="GO:0046872">
    <property type="term" value="F:metal ion binding"/>
    <property type="evidence" value="ECO:0007669"/>
    <property type="project" value="UniProtKB-KW"/>
</dbReference>
<dbReference type="InterPro" id="IPR036971">
    <property type="entry name" value="PDEase_catalytic_dom_sf"/>
</dbReference>
<keyword evidence="2 3" id="KW-0378">Hydrolase</keyword>
<dbReference type="CDD" id="cd00077">
    <property type="entry name" value="HDc"/>
    <property type="match status" value="1"/>
</dbReference>
<dbReference type="Gene3D" id="1.10.1300.10">
    <property type="entry name" value="3'5'-cyclic nucleotide phosphodiesterase, catalytic domain"/>
    <property type="match status" value="2"/>
</dbReference>
<dbReference type="EC" id="3.1.4.-" evidence="3"/>
<proteinExistence type="inferred from homology"/>
<comment type="cofactor">
    <cofactor evidence="3">
        <name>a divalent metal cation</name>
        <dbReference type="ChEBI" id="CHEBI:60240"/>
    </cofactor>
    <text evidence="3">Binds 2 divalent metal cations per subunit. Site 1 may preferentially bind zinc ions, while site 2 has a preference for magnesium and/or manganese ions.</text>
</comment>
<evidence type="ECO:0000313" key="7">
    <source>
        <dbReference type="EMBL" id="CDJ58871.1"/>
    </source>
</evidence>
<dbReference type="SUPFAM" id="SSF109604">
    <property type="entry name" value="HD-domain/PDEase-like"/>
    <property type="match status" value="1"/>
</dbReference>
<feature type="compositionally biased region" description="Low complexity" evidence="4">
    <location>
        <begin position="433"/>
        <end position="444"/>
    </location>
</feature>
<feature type="region of interest" description="Disordered" evidence="4">
    <location>
        <begin position="96"/>
        <end position="123"/>
    </location>
</feature>
<evidence type="ECO:0000256" key="3">
    <source>
        <dbReference type="RuleBase" id="RU363067"/>
    </source>
</evidence>
<dbReference type="OrthoDB" id="440082at2759"/>
<reference evidence="7" key="1">
    <citation type="submission" date="2013-10" db="EMBL/GenBank/DDBJ databases">
        <title>Genomic analysis of the causative agents of coccidiosis in chickens.</title>
        <authorList>
            <person name="Reid A.J."/>
            <person name="Blake D."/>
            <person name="Billington K."/>
            <person name="Browne H."/>
            <person name="Dunn M."/>
            <person name="Hung S."/>
            <person name="Kawahara F."/>
            <person name="Miranda-Saavedra D."/>
            <person name="Mourier T."/>
            <person name="Nagra H."/>
            <person name="Otto T.D."/>
            <person name="Rawlings N."/>
            <person name="Sanchez A."/>
            <person name="Sanders M."/>
            <person name="Subramaniam C."/>
            <person name="Tay Y."/>
            <person name="Dear P."/>
            <person name="Doerig C."/>
            <person name="Gruber A."/>
            <person name="Parkinson J."/>
            <person name="Shirley M."/>
            <person name="Wan K.L."/>
            <person name="Berriman M."/>
            <person name="Tomley F."/>
            <person name="Pain A."/>
        </authorList>
    </citation>
    <scope>NUCLEOTIDE SEQUENCE [LARGE SCALE GENOMIC DNA]</scope>
    <source>
        <strain evidence="7">Weybridge</strain>
    </source>
</reference>
<keyword evidence="5" id="KW-0732">Signal</keyword>
<evidence type="ECO:0000313" key="8">
    <source>
        <dbReference type="Proteomes" id="UP000030763"/>
    </source>
</evidence>
<feature type="chain" id="PRO_5004675026" description="Phosphodiesterase" evidence="5">
    <location>
        <begin position="23"/>
        <end position="450"/>
    </location>
</feature>
<sequence length="450" mass="48256">MGPTSCMLFVGLQLLLPHLQHAGLCCSLAAICGFLKALQAQYLPNLYHNRMHAALVAHFSVLLARSSNLYATLSCRLGTPAELLLASAPSLQTVAAGGSSAPHAHHNGALPPSGLPSSKTCNDSQSQEETLLLPSCSLGTQTEAHATGGHRRAVIEDEIVICIAALGHDVAHPGLNNAFLVSTNQSLALVYNDNAVLENFHAYKTFKTLSDTADIDGGILKGLSVSGYRQLRRQVIELILSTDMAQHFPILSSFRARNASQTFSVASNEDDKWMLAKLFIKAGDIGHSTLAWEQHYIWACRVNEEFYTQGDVEEQLGLVISPLCDRRKAAEMPAAQCGFLEYIVLPLVVEIRSCLEQQLSQQQQQQALCSASSLVEPTCTGLSLMDGIIGHANYNLRCWKSLANTPSPSPATTPTDSSSEPLRAATERGSSLTGTGRHAAGAGTVVQQTQ</sequence>
<dbReference type="PANTHER" id="PTHR11347">
    <property type="entry name" value="CYCLIC NUCLEOTIDE PHOSPHODIESTERASE"/>
    <property type="match status" value="1"/>
</dbReference>
<dbReference type="Pfam" id="PF00233">
    <property type="entry name" value="PDEase_I"/>
    <property type="match status" value="1"/>
</dbReference>
<dbReference type="InterPro" id="IPR023174">
    <property type="entry name" value="PDEase_CS"/>
</dbReference>
<reference evidence="7" key="2">
    <citation type="submission" date="2013-10" db="EMBL/GenBank/DDBJ databases">
        <authorList>
            <person name="Aslett M."/>
        </authorList>
    </citation>
    <scope>NUCLEOTIDE SEQUENCE [LARGE SCALE GENOMIC DNA]</scope>
    <source>
        <strain evidence="7">Weybridge</strain>
    </source>
</reference>
<evidence type="ECO:0000256" key="4">
    <source>
        <dbReference type="SAM" id="MobiDB-lite"/>
    </source>
</evidence>
<feature type="domain" description="PDEase" evidence="6">
    <location>
        <begin position="1"/>
        <end position="406"/>
    </location>
</feature>
<dbReference type="Proteomes" id="UP000030763">
    <property type="component" value="Unassembled WGS sequence"/>
</dbReference>
<feature type="region of interest" description="Disordered" evidence="4">
    <location>
        <begin position="405"/>
        <end position="450"/>
    </location>
</feature>
<evidence type="ECO:0000256" key="2">
    <source>
        <dbReference type="ARBA" id="ARBA00022801"/>
    </source>
</evidence>
<gene>
    <name evidence="7" type="ORF">EMWEY_00053880</name>
</gene>
<dbReference type="GO" id="GO:0004114">
    <property type="term" value="F:3',5'-cyclic-nucleotide phosphodiesterase activity"/>
    <property type="evidence" value="ECO:0007669"/>
    <property type="project" value="InterPro"/>
</dbReference>
<dbReference type="PROSITE" id="PS00126">
    <property type="entry name" value="PDEASE_I_1"/>
    <property type="match status" value="1"/>
</dbReference>
<dbReference type="InterPro" id="IPR002073">
    <property type="entry name" value="PDEase_catalytic_dom"/>
</dbReference>
<keyword evidence="8" id="KW-1185">Reference proteome</keyword>
<accession>U6M4B2</accession>
<keyword evidence="1 3" id="KW-0479">Metal-binding</keyword>